<evidence type="ECO:0000313" key="2">
    <source>
        <dbReference type="EMBL" id="CAI9607814.1"/>
    </source>
</evidence>
<dbReference type="PANTHER" id="PTHR22692">
    <property type="entry name" value="MYOSIN VII, XV"/>
    <property type="match status" value="1"/>
</dbReference>
<gene>
    <name evidence="2" type="ORF">SPARVUS_LOCUS14005486</name>
</gene>
<dbReference type="InterPro" id="IPR051567">
    <property type="entry name" value="Unconventional_Myosin_ATPase"/>
</dbReference>
<sequence>MAAEGKKAIELVQHTKVPIQESLIVCNDKELNELATNNFMALMRFMGDQQYREQDDVKCIYDILLLCKEKPGLKDEVYCQVLKQITENPKQESCNRGWIVLSLLTGYFSPTPILLPCVTKYLQDTVGDYQEISRNCQ</sequence>
<feature type="domain" description="MyTH4" evidence="1">
    <location>
        <begin position="14"/>
        <end position="137"/>
    </location>
</feature>
<dbReference type="PANTHER" id="PTHR22692:SF16">
    <property type="entry name" value="MYOSIN XVB"/>
    <property type="match status" value="1"/>
</dbReference>
<dbReference type="InterPro" id="IPR000857">
    <property type="entry name" value="MyTH4_dom"/>
</dbReference>
<dbReference type="SMART" id="SM00139">
    <property type="entry name" value="MyTH4"/>
    <property type="match status" value="1"/>
</dbReference>
<accession>A0ABN9GEI3</accession>
<name>A0ABN9GEI3_9NEOB</name>
<dbReference type="InterPro" id="IPR038185">
    <property type="entry name" value="MyTH4_dom_sf"/>
</dbReference>
<keyword evidence="3" id="KW-1185">Reference proteome</keyword>
<comment type="caution">
    <text evidence="2">The sequence shown here is derived from an EMBL/GenBank/DDBJ whole genome shotgun (WGS) entry which is preliminary data.</text>
</comment>
<dbReference type="Proteomes" id="UP001162483">
    <property type="component" value="Unassembled WGS sequence"/>
</dbReference>
<evidence type="ECO:0000313" key="3">
    <source>
        <dbReference type="Proteomes" id="UP001162483"/>
    </source>
</evidence>
<organism evidence="2 3">
    <name type="scientific">Staurois parvus</name>
    <dbReference type="NCBI Taxonomy" id="386267"/>
    <lineage>
        <taxon>Eukaryota</taxon>
        <taxon>Metazoa</taxon>
        <taxon>Chordata</taxon>
        <taxon>Craniata</taxon>
        <taxon>Vertebrata</taxon>
        <taxon>Euteleostomi</taxon>
        <taxon>Amphibia</taxon>
        <taxon>Batrachia</taxon>
        <taxon>Anura</taxon>
        <taxon>Neobatrachia</taxon>
        <taxon>Ranoidea</taxon>
        <taxon>Ranidae</taxon>
        <taxon>Staurois</taxon>
    </lineage>
</organism>
<dbReference type="Gene3D" id="1.25.40.530">
    <property type="entry name" value="MyTH4 domain"/>
    <property type="match status" value="1"/>
</dbReference>
<evidence type="ECO:0000259" key="1">
    <source>
        <dbReference type="PROSITE" id="PS51016"/>
    </source>
</evidence>
<protein>
    <recommendedName>
        <fullName evidence="1">MyTH4 domain-containing protein</fullName>
    </recommendedName>
</protein>
<proteinExistence type="predicted"/>
<dbReference type="EMBL" id="CATNWA010018507">
    <property type="protein sequence ID" value="CAI9607814.1"/>
    <property type="molecule type" value="Genomic_DNA"/>
</dbReference>
<reference evidence="2" key="1">
    <citation type="submission" date="2023-05" db="EMBL/GenBank/DDBJ databases">
        <authorList>
            <person name="Stuckert A."/>
        </authorList>
    </citation>
    <scope>NUCLEOTIDE SEQUENCE</scope>
</reference>
<feature type="non-terminal residue" evidence="2">
    <location>
        <position position="137"/>
    </location>
</feature>
<dbReference type="Pfam" id="PF00784">
    <property type="entry name" value="MyTH4"/>
    <property type="match status" value="1"/>
</dbReference>
<dbReference type="PROSITE" id="PS51016">
    <property type="entry name" value="MYTH4"/>
    <property type="match status" value="1"/>
</dbReference>